<dbReference type="SMART" id="SM00849">
    <property type="entry name" value="Lactamase_B"/>
    <property type="match status" value="1"/>
</dbReference>
<evidence type="ECO:0000256" key="2">
    <source>
        <dbReference type="ARBA" id="ARBA00022723"/>
    </source>
</evidence>
<evidence type="ECO:0000313" key="7">
    <source>
        <dbReference type="Proteomes" id="UP000604473"/>
    </source>
</evidence>
<dbReference type="CDD" id="cd16277">
    <property type="entry name" value="metallo-hydrolase-like_MBL-fold"/>
    <property type="match status" value="1"/>
</dbReference>
<dbReference type="SUPFAM" id="SSF56281">
    <property type="entry name" value="Metallo-hydrolase/oxidoreductase"/>
    <property type="match status" value="1"/>
</dbReference>
<keyword evidence="3" id="KW-0378">Hydrolase</keyword>
<protein>
    <submittedName>
        <fullName evidence="6">MBL fold metallo-hydrolase</fullName>
    </submittedName>
</protein>
<dbReference type="EMBL" id="JAESJJ010000013">
    <property type="protein sequence ID" value="MBL3609368.1"/>
    <property type="molecule type" value="Genomic_DNA"/>
</dbReference>
<proteinExistence type="inferred from homology"/>
<dbReference type="InterPro" id="IPR036866">
    <property type="entry name" value="RibonucZ/Hydroxyglut_hydro"/>
</dbReference>
<dbReference type="PANTHER" id="PTHR42978">
    <property type="entry name" value="QUORUM-QUENCHING LACTONASE YTNP-RELATED-RELATED"/>
    <property type="match status" value="1"/>
</dbReference>
<evidence type="ECO:0000259" key="5">
    <source>
        <dbReference type="SMART" id="SM00849"/>
    </source>
</evidence>
<dbReference type="PANTHER" id="PTHR42978:SF6">
    <property type="entry name" value="QUORUM-QUENCHING LACTONASE YTNP-RELATED"/>
    <property type="match status" value="1"/>
</dbReference>
<comment type="similarity">
    <text evidence="1">Belongs to the metallo-beta-lactamase superfamily.</text>
</comment>
<gene>
    <name evidence="6" type="ORF">JMM60_11260</name>
</gene>
<accession>A0ABS1RUN5</accession>
<dbReference type="Proteomes" id="UP000604473">
    <property type="component" value="Unassembled WGS sequence"/>
</dbReference>
<evidence type="ECO:0000256" key="1">
    <source>
        <dbReference type="ARBA" id="ARBA00007749"/>
    </source>
</evidence>
<keyword evidence="2" id="KW-0479">Metal-binding</keyword>
<comment type="caution">
    <text evidence="6">The sequence shown here is derived from an EMBL/GenBank/DDBJ whole genome shotgun (WGS) entry which is preliminary data.</text>
</comment>
<dbReference type="InterPro" id="IPR051013">
    <property type="entry name" value="MBL_superfamily_lactonases"/>
</dbReference>
<dbReference type="Gene3D" id="3.60.15.10">
    <property type="entry name" value="Ribonuclease Z/Hydroxyacylglutathione hydrolase-like"/>
    <property type="match status" value="1"/>
</dbReference>
<evidence type="ECO:0000256" key="3">
    <source>
        <dbReference type="ARBA" id="ARBA00022801"/>
    </source>
</evidence>
<organism evidence="6 7">
    <name type="scientific">Rhodovulum sulfidophilum</name>
    <name type="common">Rhodobacter sulfidophilus</name>
    <dbReference type="NCBI Taxonomy" id="35806"/>
    <lineage>
        <taxon>Bacteria</taxon>
        <taxon>Pseudomonadati</taxon>
        <taxon>Pseudomonadota</taxon>
        <taxon>Alphaproteobacteria</taxon>
        <taxon>Rhodobacterales</taxon>
        <taxon>Paracoccaceae</taxon>
        <taxon>Rhodovulum</taxon>
    </lineage>
</organism>
<keyword evidence="7" id="KW-1185">Reference proteome</keyword>
<dbReference type="RefSeq" id="WP_202249318.1">
    <property type="nucleotide sequence ID" value="NZ_JAESJJ010000013.1"/>
</dbReference>
<evidence type="ECO:0000313" key="6">
    <source>
        <dbReference type="EMBL" id="MBL3609368.1"/>
    </source>
</evidence>
<keyword evidence="4" id="KW-0862">Zinc</keyword>
<reference evidence="6 7" key="1">
    <citation type="submission" date="2021-01" db="EMBL/GenBank/DDBJ databases">
        <title>Draft genomes of Rhodovulum sulfidophilum.</title>
        <authorList>
            <person name="Guzman M.S."/>
        </authorList>
    </citation>
    <scope>NUCLEOTIDE SEQUENCE [LARGE SCALE GENOMIC DNA]</scope>
    <source>
        <strain evidence="6 7">AB35</strain>
    </source>
</reference>
<dbReference type="InterPro" id="IPR001279">
    <property type="entry name" value="Metallo-B-lactamas"/>
</dbReference>
<sequence length="301" mass="33431">MIQTRQIGRARVTRLLEYSAPTHDPAFLFPDLAQADLDAMAAKLAPHHFVPAMNRLVITIQMWVVQIDDKVIVIDTGVGNGKPRTAPRMKNLNIRVGEWLEAAGAGFDKVTHVVQTHLHADHTGWNTVLQDGKWVPTFPNARYLMPRGDYEYWTDAIAKAPDIAMDNSWEDSVLPVVEAGVVDFIDADAGQILGCLTVEPVPGHTPGMLSYRLQSEGEEGLFCADVFHSPVQIYDPQINTAYCVLQDVARETRARVLSEAAERGTLIMPMHFGVPYCGYIRRDGDGYRLEPADWPDLTLPG</sequence>
<dbReference type="Pfam" id="PF00753">
    <property type="entry name" value="Lactamase_B"/>
    <property type="match status" value="1"/>
</dbReference>
<feature type="domain" description="Metallo-beta-lactamase" evidence="5">
    <location>
        <begin position="59"/>
        <end position="271"/>
    </location>
</feature>
<name>A0ABS1RUN5_RHOSU</name>
<evidence type="ECO:0000256" key="4">
    <source>
        <dbReference type="ARBA" id="ARBA00022833"/>
    </source>
</evidence>